<dbReference type="AlphaFoldDB" id="W5SWS5"/>
<keyword evidence="1" id="KW-0808">Transferase</keyword>
<geneLocation type="plasmid" evidence="1">
    <name>unnamed</name>
</geneLocation>
<name>W5SWS5_9SPIR</name>
<accession>W5SWS5</accession>
<dbReference type="HOGENOM" id="CLU_854356_0_0_12"/>
<dbReference type="RefSeq" id="WP_241766577.1">
    <property type="nucleotide sequence ID" value="NZ_CP005751.1"/>
</dbReference>
<keyword evidence="1" id="KW-0489">Methyltransferase</keyword>
<dbReference type="EMBL" id="CP005751">
    <property type="protein sequence ID" value="AHH11350.1"/>
    <property type="molecule type" value="Genomic_DNA"/>
</dbReference>
<dbReference type="EC" id="2.1.1.72" evidence="1"/>
<proteinExistence type="predicted"/>
<protein>
    <submittedName>
        <fullName evidence="1">Adenine-specific methyltransferase</fullName>
        <ecNumber evidence="1">2.1.1.72</ecNumber>
    </submittedName>
</protein>
<evidence type="ECO:0000313" key="1">
    <source>
        <dbReference type="EMBL" id="AHH11350.1"/>
    </source>
</evidence>
<dbReference type="GO" id="GO:0032259">
    <property type="term" value="P:methylation"/>
    <property type="evidence" value="ECO:0007669"/>
    <property type="project" value="UniProtKB-KW"/>
</dbReference>
<reference evidence="1" key="1">
    <citation type="submission" date="2013-04" db="EMBL/GenBank/DDBJ databases">
        <title>Comparative Genomics of Relapsing Fever Spirochetes.</title>
        <authorList>
            <person name="Schwan T.G."/>
            <person name="Raffel S.J."/>
            <person name="Porcella S.F."/>
            <person name="Martens C.A."/>
            <person name="Bruno D.P."/>
            <person name="Ricklefs S.M."/>
            <person name="Barbian K.B."/>
        </authorList>
    </citation>
    <scope>NUCLEOTIDE SEQUENCE</scope>
    <source>
        <strain evidence="1">Co53</strain>
        <plasmid evidence="1">unnamed</plasmid>
    </source>
</reference>
<sequence length="325" mass="38067">MDKKLIKEYINNLKNTAIEDKTEFTDRSYLEKLLNELKPNPNIQIQHEPKRHKESLGAPDFIIRNNGNIIGYIEVKKIEQNLDDTLKSPQIDKYKQLSNNILLTNYIEFIWIKNGNIDLREVLVFKTDLKKINTKIDQTKSDTVISILNEFFKAPIEKIKSVEKLASLLAKRTKTLKDLVEQHLNLYIDLKKQSTLVGTYNIIKENIYNNELKANEFADSIAQTITYGFFLAKLNNTNNLRIDFDNIKKFIPNNFALIQDILKLIDNIAISNEYGNIKWILESMLLMILITLILKQFLNNFHLLKIKTQMVNIQKTHIYIFMKTF</sequence>
<organism evidence="1">
    <name type="scientific">Borrelia coriaceae ATCC 43381</name>
    <dbReference type="NCBI Taxonomy" id="1408429"/>
    <lineage>
        <taxon>Bacteria</taxon>
        <taxon>Pseudomonadati</taxon>
        <taxon>Spirochaetota</taxon>
        <taxon>Spirochaetia</taxon>
        <taxon>Spirochaetales</taxon>
        <taxon>Borreliaceae</taxon>
        <taxon>Borrelia</taxon>
    </lineage>
</organism>
<gene>
    <name evidence="1" type="ORF">BCO_0116501</name>
</gene>
<dbReference type="GO" id="GO:0009007">
    <property type="term" value="F:site-specific DNA-methyltransferase (adenine-specific) activity"/>
    <property type="evidence" value="ECO:0007669"/>
    <property type="project" value="UniProtKB-EC"/>
</dbReference>
<keyword evidence="1" id="KW-0614">Plasmid</keyword>